<dbReference type="EMBL" id="JAQQAF010000001">
    <property type="protein sequence ID" value="KAJ8509863.1"/>
    <property type="molecule type" value="Genomic_DNA"/>
</dbReference>
<evidence type="ECO:0000313" key="1">
    <source>
        <dbReference type="EMBL" id="KAJ8509863.1"/>
    </source>
</evidence>
<gene>
    <name evidence="1" type="ORF">OPV22_000297</name>
</gene>
<accession>A0AAV8RV21</accession>
<proteinExistence type="predicted"/>
<organism evidence="1 2">
    <name type="scientific">Ensete ventricosum</name>
    <name type="common">Abyssinian banana</name>
    <name type="synonym">Musa ensete</name>
    <dbReference type="NCBI Taxonomy" id="4639"/>
    <lineage>
        <taxon>Eukaryota</taxon>
        <taxon>Viridiplantae</taxon>
        <taxon>Streptophyta</taxon>
        <taxon>Embryophyta</taxon>
        <taxon>Tracheophyta</taxon>
        <taxon>Spermatophyta</taxon>
        <taxon>Magnoliopsida</taxon>
        <taxon>Liliopsida</taxon>
        <taxon>Zingiberales</taxon>
        <taxon>Musaceae</taxon>
        <taxon>Ensete</taxon>
    </lineage>
</organism>
<reference evidence="1 2" key="1">
    <citation type="submission" date="2022-12" db="EMBL/GenBank/DDBJ databases">
        <title>Chromosome-scale assembly of the Ensete ventricosum genome.</title>
        <authorList>
            <person name="Dussert Y."/>
            <person name="Stocks J."/>
            <person name="Wendawek A."/>
            <person name="Woldeyes F."/>
            <person name="Nichols R.A."/>
            <person name="Borrell J.S."/>
        </authorList>
    </citation>
    <scope>NUCLEOTIDE SEQUENCE [LARGE SCALE GENOMIC DNA]</scope>
    <source>
        <strain evidence="2">cv. Maze</strain>
        <tissue evidence="1">Seeds</tissue>
    </source>
</reference>
<dbReference type="Proteomes" id="UP001222027">
    <property type="component" value="Unassembled WGS sequence"/>
</dbReference>
<sequence length="108" mass="12205">MDIGPIRPAFPGASQWLDANRVRKKPESRGDEFVEGASLPSNDCGVLSPISNSHLAPIYSGRLELGSRRRDTPELRWVAVGVELSYVRVRVLFCRLFWLMDHAVKRVE</sequence>
<name>A0AAV8RV21_ENSVE</name>
<comment type="caution">
    <text evidence="1">The sequence shown here is derived from an EMBL/GenBank/DDBJ whole genome shotgun (WGS) entry which is preliminary data.</text>
</comment>
<dbReference type="AlphaFoldDB" id="A0AAV8RV21"/>
<protein>
    <submittedName>
        <fullName evidence="1">Uncharacterized protein</fullName>
    </submittedName>
</protein>
<keyword evidence="2" id="KW-1185">Reference proteome</keyword>
<evidence type="ECO:0000313" key="2">
    <source>
        <dbReference type="Proteomes" id="UP001222027"/>
    </source>
</evidence>